<accession>A0A157PM96</accession>
<evidence type="ECO:0000313" key="5">
    <source>
        <dbReference type="EMBL" id="SAI34627.1"/>
    </source>
</evidence>
<dbReference type="InterPro" id="IPR002347">
    <property type="entry name" value="SDR_fam"/>
</dbReference>
<evidence type="ECO:0000256" key="4">
    <source>
        <dbReference type="RuleBase" id="RU000363"/>
    </source>
</evidence>
<evidence type="ECO:0000256" key="3">
    <source>
        <dbReference type="ARBA" id="ARBA00023027"/>
    </source>
</evidence>
<keyword evidence="2 5" id="KW-0560">Oxidoreductase</keyword>
<dbReference type="GO" id="GO:0004316">
    <property type="term" value="F:3-oxoacyl-[acyl-carrier-protein] reductase (NADPH) activity"/>
    <property type="evidence" value="ECO:0007669"/>
    <property type="project" value="UniProtKB-EC"/>
</dbReference>
<evidence type="ECO:0000256" key="1">
    <source>
        <dbReference type="ARBA" id="ARBA00006484"/>
    </source>
</evidence>
<dbReference type="Pfam" id="PF00106">
    <property type="entry name" value="adh_short"/>
    <property type="match status" value="1"/>
</dbReference>
<gene>
    <name evidence="5" type="primary">fabG_18</name>
    <name evidence="5" type="ORF">SAMEA1982600_02830</name>
</gene>
<proteinExistence type="inferred from homology"/>
<dbReference type="PANTHER" id="PTHR43477">
    <property type="entry name" value="DIHYDROANTICAPSIN 7-DEHYDROGENASE"/>
    <property type="match status" value="1"/>
</dbReference>
<dbReference type="PRINTS" id="PR00080">
    <property type="entry name" value="SDRFAMILY"/>
</dbReference>
<dbReference type="InterPro" id="IPR036291">
    <property type="entry name" value="NAD(P)-bd_dom_sf"/>
</dbReference>
<dbReference type="Gene3D" id="3.40.50.720">
    <property type="entry name" value="NAD(P)-binding Rossmann-like Domain"/>
    <property type="match status" value="1"/>
</dbReference>
<dbReference type="EMBL" id="FKBS01000014">
    <property type="protein sequence ID" value="SAI34627.1"/>
    <property type="molecule type" value="Genomic_DNA"/>
</dbReference>
<dbReference type="OrthoDB" id="9803333at2"/>
<reference evidence="5 6" key="1">
    <citation type="submission" date="2016-03" db="EMBL/GenBank/DDBJ databases">
        <authorList>
            <consortium name="Pathogen Informatics"/>
        </authorList>
    </citation>
    <scope>NUCLEOTIDE SEQUENCE [LARGE SCALE GENOMIC DNA]</scope>
    <source>
        <strain evidence="5 6">NCTC13364</strain>
    </source>
</reference>
<dbReference type="RefSeq" id="WP_066414064.1">
    <property type="nucleotide sequence ID" value="NZ_FKBS01000014.1"/>
</dbReference>
<dbReference type="PRINTS" id="PR00081">
    <property type="entry name" value="GDHRDH"/>
</dbReference>
<organism evidence="5 6">
    <name type="scientific">Bordetella ansorpii</name>
    <dbReference type="NCBI Taxonomy" id="288768"/>
    <lineage>
        <taxon>Bacteria</taxon>
        <taxon>Pseudomonadati</taxon>
        <taxon>Pseudomonadota</taxon>
        <taxon>Betaproteobacteria</taxon>
        <taxon>Burkholderiales</taxon>
        <taxon>Alcaligenaceae</taxon>
        <taxon>Bordetella</taxon>
    </lineage>
</organism>
<protein>
    <submittedName>
        <fullName evidence="5">Short chain dehydrogenase</fullName>
        <ecNumber evidence="5">1.1.1.100</ecNumber>
    </submittedName>
</protein>
<evidence type="ECO:0000256" key="2">
    <source>
        <dbReference type="ARBA" id="ARBA00023002"/>
    </source>
</evidence>
<keyword evidence="3" id="KW-0520">NAD</keyword>
<evidence type="ECO:0000313" key="6">
    <source>
        <dbReference type="Proteomes" id="UP000077037"/>
    </source>
</evidence>
<comment type="similarity">
    <text evidence="1 4">Belongs to the short-chain dehydrogenases/reductases (SDR) family.</text>
</comment>
<dbReference type="AlphaFoldDB" id="A0A157PM96"/>
<name>A0A157PM96_9BORD</name>
<sequence length="259" mass="27277">MDLQLNGKRVLVTGASKGIGLACAVAFAREGARPVLVARDAQGLAEAAGQVARQAGVQVDIIACDLAEPYAAARLADKTGGLDILVNNAGAIPAGSLDQVDDARWRAGWELKVHGYIALAREYYPQMRQAQAGVIANVIGMGGANPRADYIAGAAGNAALIGFTRAMGGEGPSHGVRVFGVNPSRTRTDRVMTMARQRAEARWGDAERWQETLDDLPFGRLMEPAEVADLVVFGCSPRAGYLSGTVIDLDGGEQYAGRR</sequence>
<dbReference type="SUPFAM" id="SSF51735">
    <property type="entry name" value="NAD(P)-binding Rossmann-fold domains"/>
    <property type="match status" value="1"/>
</dbReference>
<dbReference type="Proteomes" id="UP000077037">
    <property type="component" value="Unassembled WGS sequence"/>
</dbReference>
<dbReference type="PANTHER" id="PTHR43477:SF4">
    <property type="entry name" value="DEHYDROGENASE_REDUCTASE SDR FAMILY MEMBER 6"/>
    <property type="match status" value="1"/>
</dbReference>
<dbReference type="EC" id="1.1.1.100" evidence="5"/>
<dbReference type="InterPro" id="IPR051122">
    <property type="entry name" value="SDR_DHRS6-like"/>
</dbReference>
<dbReference type="NCBIfam" id="NF004779">
    <property type="entry name" value="PRK06125.1"/>
    <property type="match status" value="1"/>
</dbReference>